<feature type="transmembrane region" description="Helical" evidence="8">
    <location>
        <begin position="185"/>
        <end position="208"/>
    </location>
</feature>
<gene>
    <name evidence="9" type="ordered locus">Tgr7_1750</name>
</gene>
<dbReference type="GO" id="GO:0055085">
    <property type="term" value="P:transmembrane transport"/>
    <property type="evidence" value="ECO:0007669"/>
    <property type="project" value="InterPro"/>
</dbReference>
<dbReference type="PANTHER" id="PTHR36838">
    <property type="entry name" value="AUXIN EFFLUX CARRIER FAMILY PROTEIN"/>
    <property type="match status" value="1"/>
</dbReference>
<dbReference type="OrthoDB" id="9805563at2"/>
<keyword evidence="10" id="KW-1185">Reference proteome</keyword>
<sequence>MNVLGLLLPTIALVLIGYLLRRYGVFGQSFWSDLERLTYYILFPALLFGTLASRPLQLDQASPMIYTGVLFMGTGMLLGYAARWLFKMPTVSFGSAFQCSFRFNSYIGFAILGALYAQDGIASFGLLAGFMIPLVNVASVWVLAHHGGGGVFREILGNPLILSTFAGLAWAALGMPVPEVLDVTLGFLGGAALPLGLIAVGAGLRLVIPGRQVGVVVYLTTVKLLAVPAMAWWVGDMFGLQGEYLAAAVVMAALPTASSAYILAVRMGGDGPLVASITAVNMLAAIATLPIWLALLP</sequence>
<evidence type="ECO:0000256" key="6">
    <source>
        <dbReference type="ARBA" id="ARBA00022989"/>
    </source>
</evidence>
<evidence type="ECO:0000256" key="2">
    <source>
        <dbReference type="ARBA" id="ARBA00010145"/>
    </source>
</evidence>
<dbReference type="RefSeq" id="WP_012638314.1">
    <property type="nucleotide sequence ID" value="NC_011901.1"/>
</dbReference>
<dbReference type="GO" id="GO:0005886">
    <property type="term" value="C:plasma membrane"/>
    <property type="evidence" value="ECO:0007669"/>
    <property type="project" value="UniProtKB-SubCell"/>
</dbReference>
<dbReference type="Proteomes" id="UP000002383">
    <property type="component" value="Chromosome"/>
</dbReference>
<proteinExistence type="inferred from homology"/>
<keyword evidence="5 8" id="KW-0812">Transmembrane</keyword>
<name>B8GSC8_THISH</name>
<feature type="transmembrane region" description="Helical" evidence="8">
    <location>
        <begin position="215"/>
        <end position="233"/>
    </location>
</feature>
<evidence type="ECO:0000313" key="10">
    <source>
        <dbReference type="Proteomes" id="UP000002383"/>
    </source>
</evidence>
<dbReference type="AlphaFoldDB" id="B8GSC8"/>
<dbReference type="KEGG" id="tgr:Tgr7_1750"/>
<keyword evidence="7 8" id="KW-0472">Membrane</keyword>
<feature type="transmembrane region" description="Helical" evidence="8">
    <location>
        <begin position="93"/>
        <end position="115"/>
    </location>
</feature>
<dbReference type="InterPro" id="IPR038770">
    <property type="entry name" value="Na+/solute_symporter_sf"/>
</dbReference>
<feature type="transmembrane region" description="Helical" evidence="8">
    <location>
        <begin position="121"/>
        <end position="143"/>
    </location>
</feature>
<protein>
    <submittedName>
        <fullName evidence="9">Auxin Efflux Carrier</fullName>
    </submittedName>
</protein>
<evidence type="ECO:0000256" key="4">
    <source>
        <dbReference type="ARBA" id="ARBA00022475"/>
    </source>
</evidence>
<keyword evidence="3" id="KW-0813">Transport</keyword>
<feature type="transmembrane region" description="Helical" evidence="8">
    <location>
        <begin position="155"/>
        <end position="173"/>
    </location>
</feature>
<feature type="transmembrane region" description="Helical" evidence="8">
    <location>
        <begin position="37"/>
        <end position="53"/>
    </location>
</feature>
<evidence type="ECO:0000256" key="7">
    <source>
        <dbReference type="ARBA" id="ARBA00023136"/>
    </source>
</evidence>
<dbReference type="EMBL" id="CP001339">
    <property type="protein sequence ID" value="ACL72832.1"/>
    <property type="molecule type" value="Genomic_DNA"/>
</dbReference>
<dbReference type="eggNOG" id="COG0679">
    <property type="taxonomic scope" value="Bacteria"/>
</dbReference>
<dbReference type="HOGENOM" id="CLU_056175_3_1_6"/>
<feature type="transmembrane region" description="Helical" evidence="8">
    <location>
        <begin position="245"/>
        <end position="264"/>
    </location>
</feature>
<evidence type="ECO:0000313" key="9">
    <source>
        <dbReference type="EMBL" id="ACL72832.1"/>
    </source>
</evidence>
<evidence type="ECO:0000256" key="3">
    <source>
        <dbReference type="ARBA" id="ARBA00022448"/>
    </source>
</evidence>
<evidence type="ECO:0000256" key="5">
    <source>
        <dbReference type="ARBA" id="ARBA00022692"/>
    </source>
</evidence>
<organism evidence="9 10">
    <name type="scientific">Thioalkalivibrio sulfidiphilus (strain HL-EbGR7)</name>
    <dbReference type="NCBI Taxonomy" id="396588"/>
    <lineage>
        <taxon>Bacteria</taxon>
        <taxon>Pseudomonadati</taxon>
        <taxon>Pseudomonadota</taxon>
        <taxon>Gammaproteobacteria</taxon>
        <taxon>Chromatiales</taxon>
        <taxon>Ectothiorhodospiraceae</taxon>
        <taxon>Thioalkalivibrio</taxon>
    </lineage>
</organism>
<dbReference type="Pfam" id="PF03547">
    <property type="entry name" value="Mem_trans"/>
    <property type="match status" value="2"/>
</dbReference>
<keyword evidence="6 8" id="KW-1133">Transmembrane helix</keyword>
<comment type="subcellular location">
    <subcellularLocation>
        <location evidence="1">Cell membrane</location>
        <topology evidence="1">Multi-pass membrane protein</topology>
    </subcellularLocation>
</comment>
<comment type="similarity">
    <text evidence="2">Belongs to the auxin efflux carrier (TC 2.A.69) family.</text>
</comment>
<dbReference type="PANTHER" id="PTHR36838:SF4">
    <property type="entry name" value="AUXIN EFFLUX CARRIER FAMILY PROTEIN"/>
    <property type="match status" value="1"/>
</dbReference>
<evidence type="ECO:0000256" key="1">
    <source>
        <dbReference type="ARBA" id="ARBA00004651"/>
    </source>
</evidence>
<feature type="transmembrane region" description="Helical" evidence="8">
    <location>
        <begin position="273"/>
        <end position="295"/>
    </location>
</feature>
<dbReference type="InterPro" id="IPR004776">
    <property type="entry name" value="Mem_transp_PIN-like"/>
</dbReference>
<dbReference type="Gene3D" id="1.20.1530.20">
    <property type="match status" value="1"/>
</dbReference>
<dbReference type="STRING" id="396588.Tgr7_1750"/>
<feature type="transmembrane region" description="Helical" evidence="8">
    <location>
        <begin position="6"/>
        <end position="25"/>
    </location>
</feature>
<keyword evidence="4" id="KW-1003">Cell membrane</keyword>
<feature type="transmembrane region" description="Helical" evidence="8">
    <location>
        <begin position="65"/>
        <end position="86"/>
    </location>
</feature>
<reference evidence="9 10" key="1">
    <citation type="journal article" date="2011" name="Stand. Genomic Sci.">
        <title>Complete genome sequence of 'Thioalkalivibrio sulfidophilus' HL-EbGr7.</title>
        <authorList>
            <person name="Muyzer G."/>
            <person name="Sorokin D.Y."/>
            <person name="Mavromatis K."/>
            <person name="Lapidus A."/>
            <person name="Clum A."/>
            <person name="Ivanova N."/>
            <person name="Pati A."/>
            <person name="d'Haeseleer P."/>
            <person name="Woyke T."/>
            <person name="Kyrpides N.C."/>
        </authorList>
    </citation>
    <scope>NUCLEOTIDE SEQUENCE [LARGE SCALE GENOMIC DNA]</scope>
    <source>
        <strain evidence="9 10">HL-EbGR7</strain>
    </source>
</reference>
<accession>B8GSC8</accession>
<evidence type="ECO:0000256" key="8">
    <source>
        <dbReference type="SAM" id="Phobius"/>
    </source>
</evidence>